<name>A0A1G6TX44_9GAMM</name>
<sequence>MQAIERYGAIRGGWLTARRLARCQPLCDGGLDPVPDTWPKRGEHRRCRCGEAGTPGDTAESAAASTPPAGPNTDDPRRCASC</sequence>
<reference evidence="2 3" key="1">
    <citation type="submission" date="2016-10" db="EMBL/GenBank/DDBJ databases">
        <authorList>
            <person name="de Groot N.N."/>
        </authorList>
    </citation>
    <scope>NUCLEOTIDE SEQUENCE [LARGE SCALE GENOMIC DNA]</scope>
    <source>
        <strain evidence="2 3">DSM 16957</strain>
    </source>
</reference>
<feature type="compositionally biased region" description="Low complexity" evidence="1">
    <location>
        <begin position="58"/>
        <end position="67"/>
    </location>
</feature>
<protein>
    <submittedName>
        <fullName evidence="2">Haemolytic domain-containing protein</fullName>
    </submittedName>
</protein>
<gene>
    <name evidence="2" type="ORF">SAMN04488509_10252</name>
</gene>
<dbReference type="PANTHER" id="PTHR33383">
    <property type="entry name" value="MEMBRANE PROTEIN INSERTION EFFICIENCY FACTOR-RELATED"/>
    <property type="match status" value="1"/>
</dbReference>
<proteinExistence type="predicted"/>
<evidence type="ECO:0000256" key="1">
    <source>
        <dbReference type="SAM" id="MobiDB-lite"/>
    </source>
</evidence>
<dbReference type="AlphaFoldDB" id="A0A1G6TX44"/>
<accession>A0A1G6TX44</accession>
<dbReference type="Pfam" id="PF01809">
    <property type="entry name" value="YidD"/>
    <property type="match status" value="1"/>
</dbReference>
<evidence type="ECO:0000313" key="2">
    <source>
        <dbReference type="EMBL" id="SDD33653.1"/>
    </source>
</evidence>
<feature type="region of interest" description="Disordered" evidence="1">
    <location>
        <begin position="49"/>
        <end position="82"/>
    </location>
</feature>
<dbReference type="Proteomes" id="UP000199603">
    <property type="component" value="Unassembled WGS sequence"/>
</dbReference>
<dbReference type="PANTHER" id="PTHR33383:SF1">
    <property type="entry name" value="MEMBRANE PROTEIN INSERTION EFFICIENCY FACTOR-RELATED"/>
    <property type="match status" value="1"/>
</dbReference>
<dbReference type="InterPro" id="IPR002696">
    <property type="entry name" value="Membr_insert_effic_factor_YidD"/>
</dbReference>
<organism evidence="2 3">
    <name type="scientific">Aquimonas voraii</name>
    <dbReference type="NCBI Taxonomy" id="265719"/>
    <lineage>
        <taxon>Bacteria</taxon>
        <taxon>Pseudomonadati</taxon>
        <taxon>Pseudomonadota</taxon>
        <taxon>Gammaproteobacteria</taxon>
        <taxon>Lysobacterales</taxon>
        <taxon>Lysobacteraceae</taxon>
        <taxon>Aquimonas</taxon>
    </lineage>
</organism>
<evidence type="ECO:0000313" key="3">
    <source>
        <dbReference type="Proteomes" id="UP000199603"/>
    </source>
</evidence>
<dbReference type="STRING" id="265719.SAMN04488509_10252"/>
<dbReference type="SMART" id="SM01234">
    <property type="entry name" value="Haemolytic"/>
    <property type="match status" value="1"/>
</dbReference>
<keyword evidence="3" id="KW-1185">Reference proteome</keyword>
<dbReference type="EMBL" id="FNAG01000002">
    <property type="protein sequence ID" value="SDD33653.1"/>
    <property type="molecule type" value="Genomic_DNA"/>
</dbReference>